<dbReference type="AlphaFoldDB" id="A0A6L2PPJ1"/>
<evidence type="ECO:0000256" key="5">
    <source>
        <dbReference type="SAM" id="MobiDB-lite"/>
    </source>
</evidence>
<dbReference type="InterPro" id="IPR043441">
    <property type="entry name" value="Tjap1/BEGAIN"/>
</dbReference>
<keyword evidence="3" id="KW-0472">Membrane</keyword>
<feature type="coiled-coil region" evidence="4">
    <location>
        <begin position="117"/>
        <end position="165"/>
    </location>
</feature>
<accession>A0A6L2PPJ1</accession>
<keyword evidence="4" id="KW-0175">Coiled coil</keyword>
<organism evidence="6 7">
    <name type="scientific">Coptotermes formosanus</name>
    <name type="common">Formosan subterranean termite</name>
    <dbReference type="NCBI Taxonomy" id="36987"/>
    <lineage>
        <taxon>Eukaryota</taxon>
        <taxon>Metazoa</taxon>
        <taxon>Ecdysozoa</taxon>
        <taxon>Arthropoda</taxon>
        <taxon>Hexapoda</taxon>
        <taxon>Insecta</taxon>
        <taxon>Pterygota</taxon>
        <taxon>Neoptera</taxon>
        <taxon>Polyneoptera</taxon>
        <taxon>Dictyoptera</taxon>
        <taxon>Blattodea</taxon>
        <taxon>Blattoidea</taxon>
        <taxon>Termitoidae</taxon>
        <taxon>Rhinotermitidae</taxon>
        <taxon>Coptotermes</taxon>
    </lineage>
</organism>
<dbReference type="Proteomes" id="UP000502823">
    <property type="component" value="Unassembled WGS sequence"/>
</dbReference>
<feature type="region of interest" description="Disordered" evidence="5">
    <location>
        <begin position="194"/>
        <end position="218"/>
    </location>
</feature>
<feature type="compositionally biased region" description="Low complexity" evidence="5">
    <location>
        <begin position="418"/>
        <end position="427"/>
    </location>
</feature>
<proteinExistence type="predicted"/>
<name>A0A6L2PPJ1_COPFO</name>
<comment type="caution">
    <text evidence="6">The sequence shown here is derived from an EMBL/GenBank/DDBJ whole genome shotgun (WGS) entry which is preliminary data.</text>
</comment>
<feature type="region of interest" description="Disordered" evidence="5">
    <location>
        <begin position="387"/>
        <end position="446"/>
    </location>
</feature>
<dbReference type="PANTHER" id="PTHR28664">
    <property type="entry name" value="TIGHT JUNCTION-ASSOCIATED PROTEIN 1"/>
    <property type="match status" value="1"/>
</dbReference>
<sequence>MAETINDSYALCSFVFNLGAVHGVECGWSCKNCSDQTNLHLHVEIENLKQRLLEREHHIVNMETNFLTEAEKFPNGEFAALTEELLTWQEKYSRLYESHKRVQKVNQNLEDKLLKIVDKCETEKNSLTRDVASLTQKLVEARGKIHRLQDENERYRNDVNLAIQLLQCKPANFVSHKFDMLPADLQQKVRTYVSSKRRQSDGNGGNTTVNKPEPKIIKVPIPTFPPTAMVYSISKVPADKDDEYDEKSSSSKPPVDIVSAAIMAKVLEERERERLNVKHCDSCTCPRQAVVHCSTQATLVMDQGILCVRCAASVRCDSGVIETSTRASQGLVRYVDVVATRNRDFTSRNIRSGCNQKSDSLFPLGTTSNGHTTCDNVSEDAAKVLKEETVDENNSNKDGGCKMPLSSGKSEGCRNKNNKGSNKNSESCKQNGGTSLKGGISRGTTVVSKNGKSFVRSVEISRSNGDISKNESESANTECHQLPSADGSDVASNRGSKELLHGNGTGQLNRITKFHVRGNETYAMRIKNQEGRTYLSDVANIENKNVSDVTWSKHSSDKPTVGVLSRTVSNKPKNTESIAGPRHCSLRLQAGSSNILLDNATSYAPVLYTSRHNSSGGGDISSTVLVHIPRSRSPSGSSTDEAQHRVDGKSTSWIHIPTDTGL</sequence>
<dbReference type="EMBL" id="BLKM01000363">
    <property type="protein sequence ID" value="GFG32385.1"/>
    <property type="molecule type" value="Genomic_DNA"/>
</dbReference>
<evidence type="ECO:0000313" key="6">
    <source>
        <dbReference type="EMBL" id="GFG32385.1"/>
    </source>
</evidence>
<reference evidence="7" key="1">
    <citation type="submission" date="2020-01" db="EMBL/GenBank/DDBJ databases">
        <title>Draft genome sequence of the Termite Coptotermes fromosanus.</title>
        <authorList>
            <person name="Itakura S."/>
            <person name="Yosikawa Y."/>
            <person name="Umezawa K."/>
        </authorList>
    </citation>
    <scope>NUCLEOTIDE SEQUENCE [LARGE SCALE GENOMIC DNA]</scope>
</reference>
<evidence type="ECO:0000256" key="1">
    <source>
        <dbReference type="ARBA" id="ARBA00004170"/>
    </source>
</evidence>
<evidence type="ECO:0000256" key="3">
    <source>
        <dbReference type="ARBA" id="ARBA00023136"/>
    </source>
</evidence>
<feature type="compositionally biased region" description="Polar residues" evidence="5">
    <location>
        <begin position="463"/>
        <end position="479"/>
    </location>
</feature>
<keyword evidence="2" id="KW-0597">Phosphoprotein</keyword>
<feature type="region of interest" description="Disordered" evidence="5">
    <location>
        <begin position="629"/>
        <end position="662"/>
    </location>
</feature>
<protein>
    <recommendedName>
        <fullName evidence="8">Brain-enriched guanylate kinase-associated protein</fullName>
    </recommendedName>
</protein>
<keyword evidence="7" id="KW-1185">Reference proteome</keyword>
<evidence type="ECO:0000313" key="7">
    <source>
        <dbReference type="Proteomes" id="UP000502823"/>
    </source>
</evidence>
<dbReference type="InParanoid" id="A0A6L2PPJ1"/>
<evidence type="ECO:0000256" key="2">
    <source>
        <dbReference type="ARBA" id="ARBA00022553"/>
    </source>
</evidence>
<evidence type="ECO:0008006" key="8">
    <source>
        <dbReference type="Google" id="ProtNLM"/>
    </source>
</evidence>
<dbReference type="OrthoDB" id="10068192at2759"/>
<gene>
    <name evidence="6" type="ORF">Cfor_04365</name>
</gene>
<evidence type="ECO:0000256" key="4">
    <source>
        <dbReference type="SAM" id="Coils"/>
    </source>
</evidence>
<dbReference type="PANTHER" id="PTHR28664:SF4">
    <property type="entry name" value="TIGHT JUNCTION-ASSOCIATED PROTEIN 1"/>
    <property type="match status" value="1"/>
</dbReference>
<comment type="subcellular location">
    <subcellularLocation>
        <location evidence="1">Membrane</location>
        <topology evidence="1">Peripheral membrane protein</topology>
    </subcellularLocation>
</comment>
<dbReference type="GO" id="GO:0016020">
    <property type="term" value="C:membrane"/>
    <property type="evidence" value="ECO:0007669"/>
    <property type="project" value="UniProtKB-SubCell"/>
</dbReference>
<feature type="region of interest" description="Disordered" evidence="5">
    <location>
        <begin position="463"/>
        <end position="504"/>
    </location>
</feature>